<feature type="compositionally biased region" description="Polar residues" evidence="2">
    <location>
        <begin position="53"/>
        <end position="64"/>
    </location>
</feature>
<dbReference type="PROSITE" id="PS50238">
    <property type="entry name" value="RHOGAP"/>
    <property type="match status" value="1"/>
</dbReference>
<dbReference type="InterPro" id="IPR000198">
    <property type="entry name" value="RhoGAP_dom"/>
</dbReference>
<evidence type="ECO:0000313" key="5">
    <source>
        <dbReference type="Proteomes" id="UP001562354"/>
    </source>
</evidence>
<dbReference type="Pfam" id="PF00620">
    <property type="entry name" value="RhoGAP"/>
    <property type="match status" value="1"/>
</dbReference>
<feature type="region of interest" description="Disordered" evidence="2">
    <location>
        <begin position="582"/>
        <end position="635"/>
    </location>
</feature>
<dbReference type="SUPFAM" id="SSF48350">
    <property type="entry name" value="GTPase activation domain, GAP"/>
    <property type="match status" value="1"/>
</dbReference>
<keyword evidence="1" id="KW-0343">GTPase activation</keyword>
<evidence type="ECO:0000313" key="4">
    <source>
        <dbReference type="EMBL" id="KAL1304984.1"/>
    </source>
</evidence>
<feature type="compositionally biased region" description="Polar residues" evidence="2">
    <location>
        <begin position="22"/>
        <end position="31"/>
    </location>
</feature>
<gene>
    <name evidence="4" type="ORF">AAFC00_003889</name>
</gene>
<feature type="compositionally biased region" description="Polar residues" evidence="2">
    <location>
        <begin position="270"/>
        <end position="279"/>
    </location>
</feature>
<protein>
    <recommendedName>
        <fullName evidence="3">Rho-GAP domain-containing protein</fullName>
    </recommendedName>
</protein>
<sequence length="635" mass="70576">MAQQVPGLVAGSAPKDPHNHQHAPQTATTSNSLHSIDIDISSLDVRDIRVGTAGSSTQLPSSPNDGDRERDASKSFFGSRGTSPSGRPRDDSSATFPMAKSSDQGSARPTSMWPSFPANTRATNASSPTESDSPSQDGRRSGEEAPLSKVSTSVSQNSLRSPSTATLNHPPQQPTPGPKSAPLVENKKPNKKRLQMLSRSKSVRAEDELSKSKKSSSKKVNGHQARARSEDRLTTMTDEDLLKKSKSKKEKEKDKKEIKDKQASVRQGHPLSSSLRQHNTSTFFNEFRNTSSNAAIGIGKAGKGLFSKFSRSGSTEKPVTPIIDHTPGVLTLPLIQQTRITRIAKSYDQCKDKTEFWMPALPWRCIDYLNGKCEEEGLYRVSGGLTKVKEWRKRFDTELDVNLLDESELYDASIIASLFKEWIRELPEDVFPKDAQERITSQLPRELPERGAVTQMLRDELQQLAPFNYYLLFAITCHLSLLLSYESKNKMTLDNLYRCFNQSLKLDGRIFYTLVGEWRQCWAGCLTENEYLKAEYDYLQHPYPQFIRDNEGFLLAQSNERAISSSGSSAPTAGAMFPQDLQRPATSHTEASHSAAEEGAFLLTPMRRSQRSSSDVTGMSPMKVTLDTTLSRETP</sequence>
<evidence type="ECO:0000259" key="3">
    <source>
        <dbReference type="PROSITE" id="PS50238"/>
    </source>
</evidence>
<accession>A0ABR3PG55</accession>
<evidence type="ECO:0000256" key="2">
    <source>
        <dbReference type="SAM" id="MobiDB-lite"/>
    </source>
</evidence>
<feature type="compositionally biased region" description="Basic residues" evidence="2">
    <location>
        <begin position="212"/>
        <end position="221"/>
    </location>
</feature>
<evidence type="ECO:0000256" key="1">
    <source>
        <dbReference type="ARBA" id="ARBA00022468"/>
    </source>
</evidence>
<feature type="domain" description="Rho-GAP" evidence="3">
    <location>
        <begin position="338"/>
        <end position="547"/>
    </location>
</feature>
<dbReference type="PANTHER" id="PTHR23176">
    <property type="entry name" value="RHO/RAC/CDC GTPASE-ACTIVATING PROTEIN"/>
    <property type="match status" value="1"/>
</dbReference>
<feature type="compositionally biased region" description="Polar residues" evidence="2">
    <location>
        <begin position="149"/>
        <end position="170"/>
    </location>
</feature>
<dbReference type="CDD" id="cd00159">
    <property type="entry name" value="RhoGAP"/>
    <property type="match status" value="1"/>
</dbReference>
<proteinExistence type="predicted"/>
<feature type="compositionally biased region" description="Polar residues" evidence="2">
    <location>
        <begin position="626"/>
        <end position="635"/>
    </location>
</feature>
<feature type="compositionally biased region" description="Polar residues" evidence="2">
    <location>
        <begin position="101"/>
        <end position="136"/>
    </location>
</feature>
<dbReference type="EMBL" id="JBFMKM010000008">
    <property type="protein sequence ID" value="KAL1304984.1"/>
    <property type="molecule type" value="Genomic_DNA"/>
</dbReference>
<name>A0ABR3PG55_9PEZI</name>
<keyword evidence="5" id="KW-1185">Reference proteome</keyword>
<dbReference type="InterPro" id="IPR008936">
    <property type="entry name" value="Rho_GTPase_activation_prot"/>
</dbReference>
<dbReference type="GeneID" id="95977589"/>
<dbReference type="SMART" id="SM00324">
    <property type="entry name" value="RhoGAP"/>
    <property type="match status" value="1"/>
</dbReference>
<organism evidence="4 5">
    <name type="scientific">Neodothiora populina</name>
    <dbReference type="NCBI Taxonomy" id="2781224"/>
    <lineage>
        <taxon>Eukaryota</taxon>
        <taxon>Fungi</taxon>
        <taxon>Dikarya</taxon>
        <taxon>Ascomycota</taxon>
        <taxon>Pezizomycotina</taxon>
        <taxon>Dothideomycetes</taxon>
        <taxon>Dothideomycetidae</taxon>
        <taxon>Dothideales</taxon>
        <taxon>Dothioraceae</taxon>
        <taxon>Neodothiora</taxon>
    </lineage>
</organism>
<dbReference type="PANTHER" id="PTHR23176:SF125">
    <property type="entry name" value="GTPASE ACTIVATOR (BEM2), PUTATIVE (AFU_ORTHOLOGUE AFUA_7G04450)-RELATED"/>
    <property type="match status" value="1"/>
</dbReference>
<feature type="region of interest" description="Disordered" evidence="2">
    <location>
        <begin position="49"/>
        <end position="279"/>
    </location>
</feature>
<dbReference type="Gene3D" id="1.10.555.10">
    <property type="entry name" value="Rho GTPase activation protein"/>
    <property type="match status" value="1"/>
</dbReference>
<feature type="compositionally biased region" description="Low complexity" evidence="2">
    <location>
        <begin position="585"/>
        <end position="598"/>
    </location>
</feature>
<reference evidence="4 5" key="1">
    <citation type="submission" date="2024-07" db="EMBL/GenBank/DDBJ databases">
        <title>Draft sequence of the Neodothiora populina.</title>
        <authorList>
            <person name="Drown D.D."/>
            <person name="Schuette U.S."/>
            <person name="Buechlein A.B."/>
            <person name="Rusch D.R."/>
            <person name="Winton L.W."/>
            <person name="Adams G.A."/>
        </authorList>
    </citation>
    <scope>NUCLEOTIDE SEQUENCE [LARGE SCALE GENOMIC DNA]</scope>
    <source>
        <strain evidence="4 5">CPC 39397</strain>
    </source>
</reference>
<feature type="region of interest" description="Disordered" evidence="2">
    <location>
        <begin position="1"/>
        <end position="34"/>
    </location>
</feature>
<dbReference type="RefSeq" id="XP_069201258.1">
    <property type="nucleotide sequence ID" value="XM_069343434.1"/>
</dbReference>
<feature type="compositionally biased region" description="Basic and acidic residues" evidence="2">
    <location>
        <begin position="249"/>
        <end position="263"/>
    </location>
</feature>
<dbReference type="InterPro" id="IPR050729">
    <property type="entry name" value="Rho-GAP"/>
</dbReference>
<dbReference type="Proteomes" id="UP001562354">
    <property type="component" value="Unassembled WGS sequence"/>
</dbReference>
<comment type="caution">
    <text evidence="4">The sequence shown here is derived from an EMBL/GenBank/DDBJ whole genome shotgun (WGS) entry which is preliminary data.</text>
</comment>